<dbReference type="EMBL" id="ASPP01035917">
    <property type="protein sequence ID" value="ETO02386.1"/>
    <property type="molecule type" value="Genomic_DNA"/>
</dbReference>
<proteinExistence type="predicted"/>
<reference evidence="1 2" key="1">
    <citation type="journal article" date="2013" name="Curr. Biol.">
        <title>The Genome of the Foraminiferan Reticulomyxa filosa.</title>
        <authorList>
            <person name="Glockner G."/>
            <person name="Hulsmann N."/>
            <person name="Schleicher M."/>
            <person name="Noegel A.A."/>
            <person name="Eichinger L."/>
            <person name="Gallinger C."/>
            <person name="Pawlowski J."/>
            <person name="Sierra R."/>
            <person name="Euteneuer U."/>
            <person name="Pillet L."/>
            <person name="Moustafa A."/>
            <person name="Platzer M."/>
            <person name="Groth M."/>
            <person name="Szafranski K."/>
            <person name="Schliwa M."/>
        </authorList>
    </citation>
    <scope>NUCLEOTIDE SEQUENCE [LARGE SCALE GENOMIC DNA]</scope>
</reference>
<dbReference type="AlphaFoldDB" id="X6LM30"/>
<accession>X6LM30</accession>
<comment type="caution">
    <text evidence="1">The sequence shown here is derived from an EMBL/GenBank/DDBJ whole genome shotgun (WGS) entry which is preliminary data.</text>
</comment>
<dbReference type="Proteomes" id="UP000023152">
    <property type="component" value="Unassembled WGS sequence"/>
</dbReference>
<gene>
    <name evidence="1" type="ORF">RFI_35049</name>
</gene>
<organism evidence="1 2">
    <name type="scientific">Reticulomyxa filosa</name>
    <dbReference type="NCBI Taxonomy" id="46433"/>
    <lineage>
        <taxon>Eukaryota</taxon>
        <taxon>Sar</taxon>
        <taxon>Rhizaria</taxon>
        <taxon>Retaria</taxon>
        <taxon>Foraminifera</taxon>
        <taxon>Monothalamids</taxon>
        <taxon>Reticulomyxidae</taxon>
        <taxon>Reticulomyxa</taxon>
    </lineage>
</organism>
<sequence length="824" mass="96423">MYNPFICEKILNRKWKIAFVDSLTHGSPLHLKNVATGDPTAMLDQNTSFNQVMQKMVQRAFFYLEFPSSLNVPFELKEKLLSKEIQAMMLTRLRWVLKKNIPFQRIVEMTKKKIEQVLAKKPNKSYHSFIRLYQTMVNNIITLGWTRVLLSLYENCYFQTIFWAMKNKNKQLINIFVASAENDRLVPLFDKGELSDEELHLCKVKVSYRADFPFSWNFHIWCHKVLGTFVKSKSKRNGCDNEEVATNAMVLQDSNYLKKSLNEDGNSFQLLTQCSPENCEFYAKDVIRSNFHMYLSVKEDDQLTDIIKGIVFCLIKLTVQNEEISIPLIEAIFYHFNSIITKFVQFLSLCDDEIVLLNLKKGLEADKSVPSLNKLIDVLCALVNYILTEIPQNGKLKFVLKMDIACNATRAILKFLRQQSSSTEEMYADFLIKYRQLHMKVLGIKHMRISCSTTTKIEENQDMVTILDLVKYGYLKNVNIIPKIIKSAAKYIITPDSEMQNCLCFIHDLLQMVESVEDMDNPNNQQIFQYVLQIIFSQPQDFVHISSYQPLLKLQALEILVKKQWTHLLKESSEFCIINRAHERLYINTKIANHAIDQPSRTQDQKISVVSQLKVRITKNMLSLIKMVEKLEQPSQTNKSRMCLTNICTDLSYFQTNVQSFDNMWEEYGYYLHIWFIKQCCILKNIGWTQVFFSQPWIRNEFPVFGQSKVFSQLLQQHSHEHFAQPFNEGFAKKYNYFKENLMSDDYNCYTNDKQDIPSLLTAVLSISGFVLSKNLSSLYIIHMYCVFCNGSSKDGDVLFHKYRDIRVLAKIKLYNFKDRRSLY</sequence>
<evidence type="ECO:0000313" key="2">
    <source>
        <dbReference type="Proteomes" id="UP000023152"/>
    </source>
</evidence>
<name>X6LM30_RETFI</name>
<keyword evidence="2" id="KW-1185">Reference proteome</keyword>
<evidence type="ECO:0000313" key="1">
    <source>
        <dbReference type="EMBL" id="ETO02386.1"/>
    </source>
</evidence>
<protein>
    <submittedName>
        <fullName evidence="1">Uncharacterized protein</fullName>
    </submittedName>
</protein>